<organism evidence="6 7">
    <name type="scientific">Vagococcus fluvialis bH819</name>
    <dbReference type="NCBI Taxonomy" id="1255619"/>
    <lineage>
        <taxon>Bacteria</taxon>
        <taxon>Bacillati</taxon>
        <taxon>Bacillota</taxon>
        <taxon>Bacilli</taxon>
        <taxon>Lactobacillales</taxon>
        <taxon>Enterococcaceae</taxon>
        <taxon>Vagococcus</taxon>
    </lineage>
</organism>
<dbReference type="SUPFAM" id="SSF48498">
    <property type="entry name" value="Tetracyclin repressor-like, C-terminal domain"/>
    <property type="match status" value="1"/>
</dbReference>
<dbReference type="OrthoDB" id="9814200at2"/>
<evidence type="ECO:0000259" key="5">
    <source>
        <dbReference type="PROSITE" id="PS50977"/>
    </source>
</evidence>
<dbReference type="EMBL" id="FWFD01000013">
    <property type="protein sequence ID" value="SLM86142.1"/>
    <property type="molecule type" value="Genomic_DNA"/>
</dbReference>
<dbReference type="PRINTS" id="PR00455">
    <property type="entry name" value="HTHTETR"/>
</dbReference>
<dbReference type="Pfam" id="PF16925">
    <property type="entry name" value="TetR_C_13"/>
    <property type="match status" value="1"/>
</dbReference>
<keyword evidence="2 4" id="KW-0238">DNA-binding</keyword>
<evidence type="ECO:0000313" key="7">
    <source>
        <dbReference type="Proteomes" id="UP000195918"/>
    </source>
</evidence>
<dbReference type="PANTHER" id="PTHR47506:SF3">
    <property type="entry name" value="HTH-TYPE TRANSCRIPTIONAL REGULATOR LMRA"/>
    <property type="match status" value="1"/>
</dbReference>
<dbReference type="Proteomes" id="UP000195918">
    <property type="component" value="Unassembled WGS sequence"/>
</dbReference>
<evidence type="ECO:0000256" key="2">
    <source>
        <dbReference type="ARBA" id="ARBA00023125"/>
    </source>
</evidence>
<dbReference type="InterPro" id="IPR036271">
    <property type="entry name" value="Tet_transcr_reg_TetR-rel_C_sf"/>
</dbReference>
<accession>A0A1X6WPI2</accession>
<evidence type="ECO:0000256" key="4">
    <source>
        <dbReference type="PROSITE-ProRule" id="PRU00335"/>
    </source>
</evidence>
<dbReference type="AlphaFoldDB" id="A0A1X6WPI2"/>
<keyword evidence="7" id="KW-1185">Reference proteome</keyword>
<dbReference type="PROSITE" id="PS50977">
    <property type="entry name" value="HTH_TETR_2"/>
    <property type="match status" value="1"/>
</dbReference>
<dbReference type="GO" id="GO:0003677">
    <property type="term" value="F:DNA binding"/>
    <property type="evidence" value="ECO:0007669"/>
    <property type="project" value="UniProtKB-UniRule"/>
</dbReference>
<dbReference type="Gene3D" id="1.10.357.10">
    <property type="entry name" value="Tetracycline Repressor, domain 2"/>
    <property type="match status" value="1"/>
</dbReference>
<dbReference type="PANTHER" id="PTHR47506">
    <property type="entry name" value="TRANSCRIPTIONAL REGULATORY PROTEIN"/>
    <property type="match status" value="1"/>
</dbReference>
<dbReference type="InterPro" id="IPR001647">
    <property type="entry name" value="HTH_TetR"/>
</dbReference>
<evidence type="ECO:0000313" key="6">
    <source>
        <dbReference type="EMBL" id="SLM86142.1"/>
    </source>
</evidence>
<dbReference type="Pfam" id="PF00440">
    <property type="entry name" value="TetR_N"/>
    <property type="match status" value="1"/>
</dbReference>
<feature type="domain" description="HTH tetR-type" evidence="5">
    <location>
        <begin position="6"/>
        <end position="66"/>
    </location>
</feature>
<gene>
    <name evidence="6" type="ORF">FM121_08640</name>
</gene>
<name>A0A1X6WPI2_9ENTE</name>
<dbReference type="InterPro" id="IPR011075">
    <property type="entry name" value="TetR_C"/>
</dbReference>
<protein>
    <submittedName>
        <fullName evidence="6">Transcriptional regulator, TetR family</fullName>
    </submittedName>
</protein>
<sequence>MTNHKKINKDHVVETAAKLFFEKGFVYTSMDEIVRVSNVSKSNVYYHFSNKDELLVAVIDFWIELYQRNLEIALSQINLSVEKRTLLFLDNLSIGIKNRDYQGGCPFITLAIQAPNNTTIVKEKIAQFFANLTFVCERLIQEGIETKEFKQGLNPAEISQLFITNLEGALFLAEIQKDNRIITTTAKQLFKLLV</sequence>
<feature type="DNA-binding region" description="H-T-H motif" evidence="4">
    <location>
        <begin position="29"/>
        <end position="48"/>
    </location>
</feature>
<proteinExistence type="predicted"/>
<evidence type="ECO:0000256" key="1">
    <source>
        <dbReference type="ARBA" id="ARBA00023015"/>
    </source>
</evidence>
<dbReference type="SUPFAM" id="SSF46689">
    <property type="entry name" value="Homeodomain-like"/>
    <property type="match status" value="1"/>
</dbReference>
<dbReference type="InterPro" id="IPR009057">
    <property type="entry name" value="Homeodomain-like_sf"/>
</dbReference>
<dbReference type="RefSeq" id="WP_086951772.1">
    <property type="nucleotide sequence ID" value="NZ_FWFD01000013.1"/>
</dbReference>
<evidence type="ECO:0000256" key="3">
    <source>
        <dbReference type="ARBA" id="ARBA00023163"/>
    </source>
</evidence>
<reference evidence="7" key="1">
    <citation type="submission" date="2017-02" db="EMBL/GenBank/DDBJ databases">
        <authorList>
            <person name="Dridi B."/>
        </authorList>
    </citation>
    <scope>NUCLEOTIDE SEQUENCE [LARGE SCALE GENOMIC DNA]</scope>
    <source>
        <strain evidence="7">bH819</strain>
    </source>
</reference>
<keyword evidence="1" id="KW-0805">Transcription regulation</keyword>
<keyword evidence="3" id="KW-0804">Transcription</keyword>